<sequence>MLSFLRNKWLFLALNVSLSFFLWLFLSPIPNLFYYINVLFYLSFIYIVIATILIVVRGRLLDGIFRRNKEENHSTDNASTPSFTSAIFIRSFLFQGALLGFAMAISLAVYYQIS</sequence>
<evidence type="ECO:0000313" key="3">
    <source>
        <dbReference type="EMBL" id="GGD18120.1"/>
    </source>
</evidence>
<keyword evidence="4" id="KW-1185">Reference proteome</keyword>
<name>A0ABQ1Q7S9_9BACI</name>
<evidence type="ECO:0000313" key="4">
    <source>
        <dbReference type="Proteomes" id="UP000642571"/>
    </source>
</evidence>
<reference evidence="4" key="1">
    <citation type="journal article" date="2019" name="Int. J. Syst. Evol. Microbiol.">
        <title>The Global Catalogue of Microorganisms (GCM) 10K type strain sequencing project: providing services to taxonomists for standard genome sequencing and annotation.</title>
        <authorList>
            <consortium name="The Broad Institute Genomics Platform"/>
            <consortium name="The Broad Institute Genome Sequencing Center for Infectious Disease"/>
            <person name="Wu L."/>
            <person name="Ma J."/>
        </authorList>
    </citation>
    <scope>NUCLEOTIDE SEQUENCE [LARGE SCALE GENOMIC DNA]</scope>
    <source>
        <strain evidence="4">CGMCC 1.15353</strain>
    </source>
</reference>
<evidence type="ECO:0000259" key="2">
    <source>
        <dbReference type="Pfam" id="PF13038"/>
    </source>
</evidence>
<dbReference type="InterPro" id="IPR025007">
    <property type="entry name" value="DUF3899"/>
</dbReference>
<feature type="transmembrane region" description="Helical" evidence="1">
    <location>
        <begin position="92"/>
        <end position="113"/>
    </location>
</feature>
<dbReference type="RefSeq" id="WP_188654655.1">
    <property type="nucleotide sequence ID" value="NZ_BMIN01000012.1"/>
</dbReference>
<accession>A0ABQ1Q7S9</accession>
<keyword evidence="1" id="KW-0812">Transmembrane</keyword>
<keyword evidence="1" id="KW-1133">Transmembrane helix</keyword>
<keyword evidence="1" id="KW-0472">Membrane</keyword>
<dbReference type="Pfam" id="PF13038">
    <property type="entry name" value="DUF3899"/>
    <property type="match status" value="1"/>
</dbReference>
<feature type="transmembrane region" description="Helical" evidence="1">
    <location>
        <begin position="32"/>
        <end position="56"/>
    </location>
</feature>
<protein>
    <recommendedName>
        <fullName evidence="2">DUF3899 domain-containing protein</fullName>
    </recommendedName>
</protein>
<organism evidence="3 4">
    <name type="scientific">Pontibacillus salipaludis</name>
    <dbReference type="NCBI Taxonomy" id="1697394"/>
    <lineage>
        <taxon>Bacteria</taxon>
        <taxon>Bacillati</taxon>
        <taxon>Bacillota</taxon>
        <taxon>Bacilli</taxon>
        <taxon>Bacillales</taxon>
        <taxon>Bacillaceae</taxon>
        <taxon>Pontibacillus</taxon>
    </lineage>
</organism>
<gene>
    <name evidence="3" type="ORF">GCM10011389_27360</name>
</gene>
<dbReference type="Proteomes" id="UP000642571">
    <property type="component" value="Unassembled WGS sequence"/>
</dbReference>
<feature type="transmembrane region" description="Helical" evidence="1">
    <location>
        <begin position="9"/>
        <end position="26"/>
    </location>
</feature>
<dbReference type="EMBL" id="BMIN01000012">
    <property type="protein sequence ID" value="GGD18120.1"/>
    <property type="molecule type" value="Genomic_DNA"/>
</dbReference>
<evidence type="ECO:0000256" key="1">
    <source>
        <dbReference type="SAM" id="Phobius"/>
    </source>
</evidence>
<comment type="caution">
    <text evidence="3">The sequence shown here is derived from an EMBL/GenBank/DDBJ whole genome shotgun (WGS) entry which is preliminary data.</text>
</comment>
<proteinExistence type="predicted"/>
<feature type="domain" description="DUF3899" evidence="2">
    <location>
        <begin position="36"/>
        <end position="72"/>
    </location>
</feature>